<dbReference type="EMBL" id="JAFFPU010000016">
    <property type="protein sequence ID" value="MBM9576311.1"/>
    <property type="molecule type" value="Genomic_DNA"/>
</dbReference>
<keyword evidence="4" id="KW-1185">Reference proteome</keyword>
<dbReference type="Proteomes" id="UP000724686">
    <property type="component" value="Unassembled WGS sequence"/>
</dbReference>
<comment type="caution">
    <text evidence="3">The sequence shown here is derived from an EMBL/GenBank/DDBJ whole genome shotgun (WGS) entry which is preliminary data.</text>
</comment>
<dbReference type="RefSeq" id="WP_205278496.1">
    <property type="nucleotide sequence ID" value="NZ_JAFFPU010000016.1"/>
</dbReference>
<evidence type="ECO:0000313" key="3">
    <source>
        <dbReference type="EMBL" id="MBM9576311.1"/>
    </source>
</evidence>
<evidence type="ECO:0000313" key="4">
    <source>
        <dbReference type="Proteomes" id="UP000724686"/>
    </source>
</evidence>
<organism evidence="3 4">
    <name type="scientific">Leptospira ainlahdjerensis</name>
    <dbReference type="NCBI Taxonomy" id="2810033"/>
    <lineage>
        <taxon>Bacteria</taxon>
        <taxon>Pseudomonadati</taxon>
        <taxon>Spirochaetota</taxon>
        <taxon>Spirochaetia</taxon>
        <taxon>Leptospirales</taxon>
        <taxon>Leptospiraceae</taxon>
        <taxon>Leptospira</taxon>
    </lineage>
</organism>
<proteinExistence type="predicted"/>
<feature type="transmembrane region" description="Helical" evidence="2">
    <location>
        <begin position="12"/>
        <end position="31"/>
    </location>
</feature>
<sequence length="297" mass="34136">MTYKTFSNQIRKYLFCIFSFFLFPSCSFLIWKNSSLSLERGWSSSGKEIVQTEVLYEEKDSWNPLSGTTLKRNYRSVIRIFDPDRSSKAVEEIPFSSWILPGTVYYHSATGALYWIGGKDDQYGSFARIPGAFNLNEKREISISKDLRPGHVVLQLTPSPNGNSVVMITASTDEDLEFLQPELLWISRTKEGSQQLTARVPLLEWKETPSYRLRWSNQSDRIYIQINESVYTLQKEKSVLQKTKEFPLCFYPPTSFGSVGISPTDRNQTKMEPNPFLSFSDLPKIQNPKKIRDCSGP</sequence>
<name>A0ABS2U7G0_9LEPT</name>
<gene>
    <name evidence="3" type="ORF">JWG45_04000</name>
</gene>
<keyword evidence="2" id="KW-1133">Transmembrane helix</keyword>
<accession>A0ABS2U7G0</accession>
<protein>
    <recommendedName>
        <fullName evidence="5">Lipoprotein</fullName>
    </recommendedName>
</protein>
<keyword evidence="2" id="KW-0812">Transmembrane</keyword>
<reference evidence="3 4" key="1">
    <citation type="submission" date="2021-02" db="EMBL/GenBank/DDBJ databases">
        <title>Leptospira ainlahdjerensis sp. nov., Leptospira ainazelensis sp. nov., Leptospira abararensis sp. nov. and Leptospira chreensis sp. nov., four new species isolated from water sources in Algeria.</title>
        <authorList>
            <person name="Amara Korba A."/>
            <person name="Kainiu M."/>
            <person name="Vincent A.T."/>
            <person name="Mariet J.-F."/>
            <person name="Veyrier F.J."/>
            <person name="Goarant C."/>
            <person name="Picardeau M."/>
        </authorList>
    </citation>
    <scope>NUCLEOTIDE SEQUENCE [LARGE SCALE GENOMIC DNA]</scope>
    <source>
        <strain evidence="3 4">201903070</strain>
    </source>
</reference>
<evidence type="ECO:0008006" key="5">
    <source>
        <dbReference type="Google" id="ProtNLM"/>
    </source>
</evidence>
<evidence type="ECO:0000256" key="1">
    <source>
        <dbReference type="SAM" id="MobiDB-lite"/>
    </source>
</evidence>
<feature type="region of interest" description="Disordered" evidence="1">
    <location>
        <begin position="261"/>
        <end position="297"/>
    </location>
</feature>
<evidence type="ECO:0000256" key="2">
    <source>
        <dbReference type="SAM" id="Phobius"/>
    </source>
</evidence>
<keyword evidence="2" id="KW-0472">Membrane</keyword>